<evidence type="ECO:0000256" key="2">
    <source>
        <dbReference type="ARBA" id="ARBA00007758"/>
    </source>
</evidence>
<dbReference type="SUPFAM" id="SSF52833">
    <property type="entry name" value="Thioredoxin-like"/>
    <property type="match status" value="1"/>
</dbReference>
<dbReference type="InterPro" id="IPR013740">
    <property type="entry name" value="Redoxin"/>
</dbReference>
<dbReference type="GO" id="GO:0005886">
    <property type="term" value="C:plasma membrane"/>
    <property type="evidence" value="ECO:0007669"/>
    <property type="project" value="UniProtKB-SubCell"/>
</dbReference>
<reference evidence="9" key="1">
    <citation type="submission" date="2017-08" db="EMBL/GenBank/DDBJ databases">
        <title>A dynamic microbial community with high functional redundancy inhabits the cold, oxic subseafloor aquifer.</title>
        <authorList>
            <person name="Tully B.J."/>
            <person name="Wheat C.G."/>
            <person name="Glazer B.T."/>
            <person name="Huber J.A."/>
        </authorList>
    </citation>
    <scope>NUCLEOTIDE SEQUENCE [LARGE SCALE GENOMIC DNA]</scope>
</reference>
<dbReference type="InterPro" id="IPR017937">
    <property type="entry name" value="Thioredoxin_CS"/>
</dbReference>
<keyword evidence="6" id="KW-1133">Transmembrane helix</keyword>
<dbReference type="InterPro" id="IPR050553">
    <property type="entry name" value="Thioredoxin_ResA/DsbE_sf"/>
</dbReference>
<protein>
    <submittedName>
        <fullName evidence="8">DsbE family thiol:disulfide interchange protein</fullName>
    </submittedName>
</protein>
<name>A0A2A4XCW1_9GAMM</name>
<evidence type="ECO:0000259" key="7">
    <source>
        <dbReference type="PROSITE" id="PS51352"/>
    </source>
</evidence>
<keyword evidence="4" id="KW-1015">Disulfide bond</keyword>
<comment type="caution">
    <text evidence="8">The sequence shown here is derived from an EMBL/GenBank/DDBJ whole genome shotgun (WGS) entry which is preliminary data.</text>
</comment>
<keyword evidence="3" id="KW-0201">Cytochrome c-type biogenesis</keyword>
<evidence type="ECO:0000313" key="9">
    <source>
        <dbReference type="Proteomes" id="UP000218767"/>
    </source>
</evidence>
<comment type="subcellular location">
    <subcellularLocation>
        <location evidence="1">Cell inner membrane</location>
        <topology evidence="1">Single-pass membrane protein</topology>
        <orientation evidence="1">Periplasmic side</orientation>
    </subcellularLocation>
</comment>
<keyword evidence="6" id="KW-0472">Membrane</keyword>
<dbReference type="PANTHER" id="PTHR42852">
    <property type="entry name" value="THIOL:DISULFIDE INTERCHANGE PROTEIN DSBE"/>
    <property type="match status" value="1"/>
</dbReference>
<keyword evidence="5" id="KW-0676">Redox-active center</keyword>
<dbReference type="GO" id="GO:0030288">
    <property type="term" value="C:outer membrane-bounded periplasmic space"/>
    <property type="evidence" value="ECO:0007669"/>
    <property type="project" value="InterPro"/>
</dbReference>
<organism evidence="8 9">
    <name type="scientific">SAR86 cluster bacterium</name>
    <dbReference type="NCBI Taxonomy" id="2030880"/>
    <lineage>
        <taxon>Bacteria</taxon>
        <taxon>Pseudomonadati</taxon>
        <taxon>Pseudomonadota</taxon>
        <taxon>Gammaproteobacteria</taxon>
        <taxon>SAR86 cluster</taxon>
    </lineage>
</organism>
<feature type="domain" description="Thioredoxin" evidence="7">
    <location>
        <begin position="34"/>
        <end position="174"/>
    </location>
</feature>
<keyword evidence="6" id="KW-0812">Transmembrane</keyword>
<dbReference type="GO" id="GO:0017004">
    <property type="term" value="P:cytochrome complex assembly"/>
    <property type="evidence" value="ECO:0007669"/>
    <property type="project" value="UniProtKB-KW"/>
</dbReference>
<sequence length="178" mass="20080">MGKLKFYLPVLGFVVVAIALWRGLYLDTKTLPSMLIDKPMPNFELTSVDGSDVSNSDLPAQIFLLNVWGSYCLPCLIEHPTLMRLSEEGEIPVVGVNYRDRQDLAIDWLQENGNPFSFSILDESGRFGIDLGVYGAPETYLVDANGVIRFRHVSVLDETVWREQFLPAIAELREEEGR</sequence>
<dbReference type="Pfam" id="PF08534">
    <property type="entry name" value="Redoxin"/>
    <property type="match status" value="1"/>
</dbReference>
<evidence type="ECO:0000256" key="1">
    <source>
        <dbReference type="ARBA" id="ARBA00004383"/>
    </source>
</evidence>
<evidence type="ECO:0000256" key="5">
    <source>
        <dbReference type="ARBA" id="ARBA00023284"/>
    </source>
</evidence>
<dbReference type="InterPro" id="IPR004799">
    <property type="entry name" value="Periplasmic_diS_OxRdtase_DsbE"/>
</dbReference>
<dbReference type="EMBL" id="NVUL01000010">
    <property type="protein sequence ID" value="PCI80410.1"/>
    <property type="molecule type" value="Genomic_DNA"/>
</dbReference>
<proteinExistence type="inferred from homology"/>
<comment type="similarity">
    <text evidence="2">Belongs to the thioredoxin family. DsbE subfamily.</text>
</comment>
<dbReference type="CDD" id="cd03010">
    <property type="entry name" value="TlpA_like_DsbE"/>
    <property type="match status" value="1"/>
</dbReference>
<dbReference type="PANTHER" id="PTHR42852:SF6">
    <property type="entry name" value="THIOL:DISULFIDE INTERCHANGE PROTEIN DSBE"/>
    <property type="match status" value="1"/>
</dbReference>
<dbReference type="AlphaFoldDB" id="A0A2A4XCW1"/>
<evidence type="ECO:0000256" key="6">
    <source>
        <dbReference type="SAM" id="Phobius"/>
    </source>
</evidence>
<dbReference type="InterPro" id="IPR036249">
    <property type="entry name" value="Thioredoxin-like_sf"/>
</dbReference>
<evidence type="ECO:0000313" key="8">
    <source>
        <dbReference type="EMBL" id="PCI80410.1"/>
    </source>
</evidence>
<dbReference type="PROSITE" id="PS00194">
    <property type="entry name" value="THIOREDOXIN_1"/>
    <property type="match status" value="1"/>
</dbReference>
<dbReference type="GO" id="GO:0015036">
    <property type="term" value="F:disulfide oxidoreductase activity"/>
    <property type="evidence" value="ECO:0007669"/>
    <property type="project" value="InterPro"/>
</dbReference>
<dbReference type="Proteomes" id="UP000218767">
    <property type="component" value="Unassembled WGS sequence"/>
</dbReference>
<accession>A0A2A4XCW1</accession>
<dbReference type="PROSITE" id="PS51352">
    <property type="entry name" value="THIOREDOXIN_2"/>
    <property type="match status" value="1"/>
</dbReference>
<gene>
    <name evidence="8" type="ORF">COB20_03195</name>
</gene>
<feature type="transmembrane region" description="Helical" evidence="6">
    <location>
        <begin position="6"/>
        <end position="25"/>
    </location>
</feature>
<evidence type="ECO:0000256" key="3">
    <source>
        <dbReference type="ARBA" id="ARBA00022748"/>
    </source>
</evidence>
<dbReference type="Gene3D" id="3.40.30.10">
    <property type="entry name" value="Glutaredoxin"/>
    <property type="match status" value="1"/>
</dbReference>
<dbReference type="InterPro" id="IPR013766">
    <property type="entry name" value="Thioredoxin_domain"/>
</dbReference>
<evidence type="ECO:0000256" key="4">
    <source>
        <dbReference type="ARBA" id="ARBA00023157"/>
    </source>
</evidence>
<dbReference type="NCBIfam" id="TIGR00385">
    <property type="entry name" value="dsbE"/>
    <property type="match status" value="1"/>
</dbReference>